<evidence type="ECO:0000313" key="1">
    <source>
        <dbReference type="EMBL" id="GJJ08080.1"/>
    </source>
</evidence>
<dbReference type="AlphaFoldDB" id="A0AAV5A851"/>
<name>A0AAV5A851_9AGAM</name>
<gene>
    <name evidence="1" type="ORF">Clacol_002287</name>
</gene>
<dbReference type="Proteomes" id="UP001050691">
    <property type="component" value="Unassembled WGS sequence"/>
</dbReference>
<dbReference type="Gene3D" id="2.60.40.1760">
    <property type="entry name" value="glycosyl hydrolase (family 31)"/>
    <property type="match status" value="1"/>
</dbReference>
<sequence>MRFTDGTWDVKEGIKIHSAVEVSKLTVLEAQQSGVVLLFLSLILFRTALGVDGLDGRSKTLRALRTKRHIRRRGDILNQPTITIEVASPGASDCKDVSELRAYHFRVTQQYPE</sequence>
<protein>
    <submittedName>
        <fullName evidence="1">Uncharacterized protein</fullName>
    </submittedName>
</protein>
<reference evidence="1" key="1">
    <citation type="submission" date="2021-10" db="EMBL/GenBank/DDBJ databases">
        <title>De novo Genome Assembly of Clathrus columnatus (Basidiomycota, Fungi) Using Illumina and Nanopore Sequence Data.</title>
        <authorList>
            <person name="Ogiso-Tanaka E."/>
            <person name="Itagaki H."/>
            <person name="Hosoya T."/>
            <person name="Hosaka K."/>
        </authorList>
    </citation>
    <scope>NUCLEOTIDE SEQUENCE</scope>
    <source>
        <strain evidence="1">MO-923</strain>
    </source>
</reference>
<dbReference type="EMBL" id="BPWL01000003">
    <property type="protein sequence ID" value="GJJ08080.1"/>
    <property type="molecule type" value="Genomic_DNA"/>
</dbReference>
<accession>A0AAV5A851</accession>
<keyword evidence="2" id="KW-1185">Reference proteome</keyword>
<evidence type="ECO:0000313" key="2">
    <source>
        <dbReference type="Proteomes" id="UP001050691"/>
    </source>
</evidence>
<comment type="caution">
    <text evidence="1">The sequence shown here is derived from an EMBL/GenBank/DDBJ whole genome shotgun (WGS) entry which is preliminary data.</text>
</comment>
<proteinExistence type="predicted"/>
<organism evidence="1 2">
    <name type="scientific">Clathrus columnatus</name>
    <dbReference type="NCBI Taxonomy" id="1419009"/>
    <lineage>
        <taxon>Eukaryota</taxon>
        <taxon>Fungi</taxon>
        <taxon>Dikarya</taxon>
        <taxon>Basidiomycota</taxon>
        <taxon>Agaricomycotina</taxon>
        <taxon>Agaricomycetes</taxon>
        <taxon>Phallomycetidae</taxon>
        <taxon>Phallales</taxon>
        <taxon>Clathraceae</taxon>
        <taxon>Clathrus</taxon>
    </lineage>
</organism>